<dbReference type="EMBL" id="JACHCA010000004">
    <property type="protein sequence ID" value="MBB6127650.1"/>
    <property type="molecule type" value="Genomic_DNA"/>
</dbReference>
<reference evidence="1 2" key="1">
    <citation type="submission" date="2020-08" db="EMBL/GenBank/DDBJ databases">
        <title>Genomic Encyclopedia of Type Strains, Phase IV (KMG-V): Genome sequencing to study the core and pangenomes of soil and plant-associated prokaryotes.</title>
        <authorList>
            <person name="Whitman W."/>
        </authorList>
    </citation>
    <scope>NUCLEOTIDE SEQUENCE [LARGE SCALE GENOMIC DNA]</scope>
    <source>
        <strain evidence="1 2">MP601</strain>
    </source>
</reference>
<dbReference type="Proteomes" id="UP000548326">
    <property type="component" value="Unassembled WGS sequence"/>
</dbReference>
<evidence type="ECO:0000313" key="2">
    <source>
        <dbReference type="Proteomes" id="UP000548326"/>
    </source>
</evidence>
<organism evidence="1 2">
    <name type="scientific">Mucilaginibacter lappiensis</name>
    <dbReference type="NCBI Taxonomy" id="354630"/>
    <lineage>
        <taxon>Bacteria</taxon>
        <taxon>Pseudomonadati</taxon>
        <taxon>Bacteroidota</taxon>
        <taxon>Sphingobacteriia</taxon>
        <taxon>Sphingobacteriales</taxon>
        <taxon>Sphingobacteriaceae</taxon>
        <taxon>Mucilaginibacter</taxon>
    </lineage>
</organism>
<dbReference type="RefSeq" id="WP_183586932.1">
    <property type="nucleotide sequence ID" value="NZ_JACHCA010000004.1"/>
</dbReference>
<name>A0A841JA45_9SPHI</name>
<dbReference type="AlphaFoldDB" id="A0A841JA45"/>
<protein>
    <submittedName>
        <fullName evidence="1">Uncharacterized protein</fullName>
    </submittedName>
</protein>
<comment type="caution">
    <text evidence="1">The sequence shown here is derived from an EMBL/GenBank/DDBJ whole genome shotgun (WGS) entry which is preliminary data.</text>
</comment>
<accession>A0A841JA45</accession>
<gene>
    <name evidence="1" type="ORF">HDF22_001758</name>
</gene>
<evidence type="ECO:0000313" key="1">
    <source>
        <dbReference type="EMBL" id="MBB6127650.1"/>
    </source>
</evidence>
<sequence>MKSDLNLLIEYYRAEKRSLESSIKAYLKEQDYLYAHYQQEALWRLNITLGTLQYFKDPLYYEKQELKRIAEFTKGRKLNSYVKSFYQERLIEKENSLSKKSSVYYFNDDQVIDDALFNLYEGRCKQFRLCLSKTNSLYLYFELQDKQVLNISFITKTILDMYGYDEYNYDEDDNESRPYVLRKLGFKWENDLNKIVYSFNMTGFKDAIQIKILLARIAYEVFSLDRGEYDQETILEYLA</sequence>
<proteinExistence type="predicted"/>